<feature type="region of interest" description="Disordered" evidence="1">
    <location>
        <begin position="1"/>
        <end position="29"/>
    </location>
</feature>
<evidence type="ECO:0000313" key="2">
    <source>
        <dbReference type="EMBL" id="PPR97748.1"/>
    </source>
</evidence>
<evidence type="ECO:0000256" key="1">
    <source>
        <dbReference type="SAM" id="MobiDB-lite"/>
    </source>
</evidence>
<proteinExistence type="predicted"/>
<protein>
    <submittedName>
        <fullName evidence="2">Uncharacterized protein</fullName>
    </submittedName>
</protein>
<sequence length="206" mass="24040">MKRNPYVTKRPATSRCRKVPHQDDATGTKDITSLRNTKQMASHAITSTILHHPDTSYTLETTDKRSQWPTTHYPSPLFHLSHHYFPFHHSHHQQNRGTRCFLQSEGTILLRRCCEKIQKIHKPLISGSGFDFSTNLFYDPIMAKVERLRWSTFFQHLFQPAIIAIVQEFYANFIEAQDRKVFVRGIFIDASPIAIGDFHRTPRYTS</sequence>
<reference evidence="2 3" key="1">
    <citation type="submission" date="2015-01" db="EMBL/GenBank/DDBJ databases">
        <title>Genome of allotetraploid Gossypium barbadense reveals genomic plasticity and fiber elongation in cotton evolution.</title>
        <authorList>
            <person name="Chen X."/>
            <person name="Liu X."/>
            <person name="Zhao B."/>
            <person name="Zheng H."/>
            <person name="Hu Y."/>
            <person name="Lu G."/>
            <person name="Yang C."/>
            <person name="Chen J."/>
            <person name="Shan C."/>
            <person name="Zhang L."/>
            <person name="Zhou Y."/>
            <person name="Wang L."/>
            <person name="Guo W."/>
            <person name="Bai Y."/>
            <person name="Ruan J."/>
            <person name="Shangguan X."/>
            <person name="Mao Y."/>
            <person name="Jiang J."/>
            <person name="Zhu Y."/>
            <person name="Lei J."/>
            <person name="Kang H."/>
            <person name="Chen S."/>
            <person name="He X."/>
            <person name="Wang R."/>
            <person name="Wang Y."/>
            <person name="Chen J."/>
            <person name="Wang L."/>
            <person name="Yu S."/>
            <person name="Wang B."/>
            <person name="Wei J."/>
            <person name="Song S."/>
            <person name="Lu X."/>
            <person name="Gao Z."/>
            <person name="Gu W."/>
            <person name="Deng X."/>
            <person name="Ma D."/>
            <person name="Wang S."/>
            <person name="Liang W."/>
            <person name="Fang L."/>
            <person name="Cai C."/>
            <person name="Zhu X."/>
            <person name="Zhou B."/>
            <person name="Zhang Y."/>
            <person name="Chen Z."/>
            <person name="Xu S."/>
            <person name="Zhu R."/>
            <person name="Wang S."/>
            <person name="Zhang T."/>
            <person name="Zhao G."/>
        </authorList>
    </citation>
    <scope>NUCLEOTIDE SEQUENCE [LARGE SCALE GENOMIC DNA]</scope>
    <source>
        <strain evidence="3">cv. Xinhai21</strain>
        <tissue evidence="2">Leaf</tissue>
    </source>
</reference>
<dbReference type="Proteomes" id="UP000239757">
    <property type="component" value="Unassembled WGS sequence"/>
</dbReference>
<dbReference type="EMBL" id="KZ665809">
    <property type="protein sequence ID" value="PPR97748.1"/>
    <property type="molecule type" value="Genomic_DNA"/>
</dbReference>
<dbReference type="OrthoDB" id="1436896at2759"/>
<dbReference type="AlphaFoldDB" id="A0A2P5X330"/>
<accession>A0A2P5X330</accession>
<gene>
    <name evidence="2" type="ORF">GOBAR_AA22921</name>
</gene>
<name>A0A2P5X330_GOSBA</name>
<evidence type="ECO:0000313" key="3">
    <source>
        <dbReference type="Proteomes" id="UP000239757"/>
    </source>
</evidence>
<organism evidence="2 3">
    <name type="scientific">Gossypium barbadense</name>
    <name type="common">Sea Island cotton</name>
    <name type="synonym">Hibiscus barbadensis</name>
    <dbReference type="NCBI Taxonomy" id="3634"/>
    <lineage>
        <taxon>Eukaryota</taxon>
        <taxon>Viridiplantae</taxon>
        <taxon>Streptophyta</taxon>
        <taxon>Embryophyta</taxon>
        <taxon>Tracheophyta</taxon>
        <taxon>Spermatophyta</taxon>
        <taxon>Magnoliopsida</taxon>
        <taxon>eudicotyledons</taxon>
        <taxon>Gunneridae</taxon>
        <taxon>Pentapetalae</taxon>
        <taxon>rosids</taxon>
        <taxon>malvids</taxon>
        <taxon>Malvales</taxon>
        <taxon>Malvaceae</taxon>
        <taxon>Malvoideae</taxon>
        <taxon>Gossypium</taxon>
    </lineage>
</organism>